<reference evidence="2 3" key="1">
    <citation type="submission" date="2020-02" db="EMBL/GenBank/DDBJ databases">
        <title>Paraburkholderia simonii sp. nov. and Paraburkholderia youngii sp. nov. Brazilian and Mexican Mimosa-associated rhizobia.</title>
        <authorList>
            <person name="Mavima L."/>
            <person name="Beukes C.W."/>
            <person name="Chan W.Y."/>
            <person name="Palmer M."/>
            <person name="De Meyer S.E."/>
            <person name="James E.K."/>
            <person name="Venter S.N."/>
            <person name="Steenkamp E.T."/>
        </authorList>
    </citation>
    <scope>NUCLEOTIDE SEQUENCE [LARGE SCALE GENOMIC DNA]</scope>
    <source>
        <strain evidence="2 3">JPY169</strain>
    </source>
</reference>
<accession>A0A7Y6K714</accession>
<proteinExistence type="inferred from homology"/>
<dbReference type="RefSeq" id="WP_176111136.1">
    <property type="nucleotide sequence ID" value="NZ_JAALDK010000002.1"/>
</dbReference>
<dbReference type="Proteomes" id="UP000594380">
    <property type="component" value="Unassembled WGS sequence"/>
</dbReference>
<dbReference type="EMBL" id="JAALDK010000002">
    <property type="protein sequence ID" value="NUY04605.1"/>
    <property type="molecule type" value="Genomic_DNA"/>
</dbReference>
<dbReference type="SUPFAM" id="SSF54506">
    <property type="entry name" value="Diaminopimelate epimerase-like"/>
    <property type="match status" value="1"/>
</dbReference>
<evidence type="ECO:0000256" key="1">
    <source>
        <dbReference type="ARBA" id="ARBA00007529"/>
    </source>
</evidence>
<dbReference type="GeneID" id="301105383"/>
<comment type="similarity">
    <text evidence="1">Belongs to the proline racemase family.</text>
</comment>
<name>A0A7Y6K714_9BURK</name>
<dbReference type="AlphaFoldDB" id="A0A7Y6K714"/>
<comment type="caution">
    <text evidence="2">The sequence shown here is derived from an EMBL/GenBank/DDBJ whole genome shotgun (WGS) entry which is preliminary data.</text>
</comment>
<dbReference type="Pfam" id="PF05544">
    <property type="entry name" value="Pro_racemase"/>
    <property type="match status" value="1"/>
</dbReference>
<gene>
    <name evidence="2" type="ORF">G5S42_34080</name>
</gene>
<protein>
    <submittedName>
        <fullName evidence="2">Proline racemase family protein</fullName>
    </submittedName>
</protein>
<evidence type="ECO:0000313" key="2">
    <source>
        <dbReference type="EMBL" id="NUY04605.1"/>
    </source>
</evidence>
<evidence type="ECO:0000313" key="3">
    <source>
        <dbReference type="Proteomes" id="UP000594380"/>
    </source>
</evidence>
<sequence length="88" mass="9493">MINPPWPAEGFGARPVVPDPVILYCGPALRTQRAAAVLPSQIHAVGQRHAVDPHVPTVSGHSWIYGFSTYVLDPSDPFTNGFTAGDIW</sequence>
<dbReference type="Gene3D" id="3.10.310.10">
    <property type="entry name" value="Diaminopimelate Epimerase, Chain A, domain 1"/>
    <property type="match status" value="1"/>
</dbReference>
<dbReference type="InterPro" id="IPR008794">
    <property type="entry name" value="Pro_racemase_fam"/>
</dbReference>
<organism evidence="2 3">
    <name type="scientific">Paraburkholderia youngii</name>
    <dbReference type="NCBI Taxonomy" id="2782701"/>
    <lineage>
        <taxon>Bacteria</taxon>
        <taxon>Pseudomonadati</taxon>
        <taxon>Pseudomonadota</taxon>
        <taxon>Betaproteobacteria</taxon>
        <taxon>Burkholderiales</taxon>
        <taxon>Burkholderiaceae</taxon>
        <taxon>Paraburkholderia</taxon>
    </lineage>
</organism>